<evidence type="ECO:0000256" key="2">
    <source>
        <dbReference type="SAM" id="Phobius"/>
    </source>
</evidence>
<evidence type="ECO:0000313" key="4">
    <source>
        <dbReference type="Proteomes" id="UP000319486"/>
    </source>
</evidence>
<keyword evidence="2" id="KW-0812">Transmembrane</keyword>
<gene>
    <name evidence="3" type="ORF">EAH88_07910</name>
</gene>
<sequence>MVDRRHLPDDLRLAQLRARADRLYRSHRLRKAVLILGIVLVVFGLLGFFAGPPIIRAQLQSRLSAKLGRPVSIGAAHMNPYTLRLQLDQLHIGDADGHSPFVDVDQVVINASWTSLFRLAPVLDELSLQHPQLHITRNGPQRFNFSDLIERFSGPADPHAKPARFALANISVHNGDIRFDDQVLKGSHRVDQIELGIPFLANLPSDTDLFVQPLLAMRVDGSSLRIDGQTKPFADSRESVMAFHLNRLDLPRYLAYAPEPLPITVPHGQLSGKLELHFTTGRNGNQVRLDGDLALDDFTLTTPGGNVLVELGHGSARLADVQPLLSRYHLGAVGVDKLTLHYHRDADGHSNFDALTASNPAKPAGPPTEVKIDVLSLNGSRFDYVDLGSRGEQPGTLDLQNLHGTLRGLSTVAAPAAVLDMAGQLAGGNIASSGKLDLANTHYSGRFNLKDARLAPLQALALPQLQADISSGTMDAEGQLVAEWGTRVNVHLEPATISVNSLELKRADSKLAPVAWKSLELKIAKLDLAGSEARLDSLVARGLKLDVQRQRNGSFDLAALMAPSSTPGKVTPRGAATRNKARAAPAASPGWHWSLAQLQVEDSDIDYKDLAADKPMPLAVHVEHYSIQGLSDDMHRPLKLALTGKLGKGDYDVSGSVKPQPMEADLRLNTHGMDIAPLQSMISVPLNVRIGSALLSLDGHLRYSDRGSAPAHIDYRGQATLGRVRVQDKLTGDDFLRWHSLSATGLTVRLGQGAPHADIGGLALSDFYARVIVNPTGRINLQDVVASPETAPVSVTREQSAPQAAAAATAAAAKPVAVEEGPRPEIRIGQITVARGQLNYTDNFIKPNYTANVTDLGGKVGAFGTADGTPPAELVLQGKLDENSPVDIGGIINPLTPVAFLDIKAKANGVELTHLSPYSGKYAGYPITNGQLNVDVHYQLDQRKLTADNHIFITQLTFGDRIEGPGVSHLPVKLAVALLKDADGNIDVNLPVSGSLDDPQFSMGGLIWHALGNLLARAVTSPFRLLASIGGGSHPDLGYVEFVPGSAVLDAGAQARLDQLVKLLQSKPSLTLDITGRIDPGVDESGLRKVMVDDLIHQAKADDDGKKADPATLKLTPDEYEHYLEHVYKHTKFPKPKNMIGLTKSQPPEEMHQLLEANMPVDATALRQLAERRAQAVQAWLKGKLDDKRMTKRPPKLDAKGIEDKGKTTRVDFGLH</sequence>
<reference evidence="3 4" key="1">
    <citation type="journal article" date="2019" name="Environ. Microbiol.">
        <title>Species interactions and distinct microbial communities in high Arctic permafrost affected cryosols are associated with the CH4 and CO2 gas fluxes.</title>
        <authorList>
            <person name="Altshuler I."/>
            <person name="Hamel J."/>
            <person name="Turney S."/>
            <person name="Magnuson E."/>
            <person name="Levesque R."/>
            <person name="Greer C."/>
            <person name="Whyte L.G."/>
        </authorList>
    </citation>
    <scope>NUCLEOTIDE SEQUENCE [LARGE SCALE GENOMIC DNA]</scope>
    <source>
        <strain evidence="3 4">S13Y</strain>
    </source>
</reference>
<keyword evidence="4" id="KW-1185">Reference proteome</keyword>
<evidence type="ECO:0000313" key="3">
    <source>
        <dbReference type="EMBL" id="TPG10267.1"/>
    </source>
</evidence>
<keyword evidence="2" id="KW-0472">Membrane</keyword>
<organism evidence="3 4">
    <name type="scientific">Rhodanobacter glycinis</name>
    <dbReference type="NCBI Taxonomy" id="582702"/>
    <lineage>
        <taxon>Bacteria</taxon>
        <taxon>Pseudomonadati</taxon>
        <taxon>Pseudomonadota</taxon>
        <taxon>Gammaproteobacteria</taxon>
        <taxon>Lysobacterales</taxon>
        <taxon>Rhodanobacteraceae</taxon>
        <taxon>Rhodanobacter</taxon>
    </lineage>
</organism>
<comment type="caution">
    <text evidence="3">The sequence shown here is derived from an EMBL/GenBank/DDBJ whole genome shotgun (WGS) entry which is preliminary data.</text>
</comment>
<protein>
    <submittedName>
        <fullName evidence="3">DUF748 domain-containing protein</fullName>
    </submittedName>
</protein>
<dbReference type="InterPro" id="IPR052894">
    <property type="entry name" value="AsmA-related"/>
</dbReference>
<dbReference type="GO" id="GO:0005886">
    <property type="term" value="C:plasma membrane"/>
    <property type="evidence" value="ECO:0007669"/>
    <property type="project" value="TreeGrafter"/>
</dbReference>
<dbReference type="Proteomes" id="UP000319486">
    <property type="component" value="Unassembled WGS sequence"/>
</dbReference>
<dbReference type="RefSeq" id="WP_140651194.1">
    <property type="nucleotide sequence ID" value="NZ_RCZO01000003.1"/>
</dbReference>
<dbReference type="Gene3D" id="3.30.1330.60">
    <property type="entry name" value="OmpA-like domain"/>
    <property type="match status" value="1"/>
</dbReference>
<dbReference type="InterPro" id="IPR036737">
    <property type="entry name" value="OmpA-like_sf"/>
</dbReference>
<keyword evidence="2" id="KW-1133">Transmembrane helix</keyword>
<name>A0A502CAR4_9GAMM</name>
<dbReference type="GO" id="GO:0090313">
    <property type="term" value="P:regulation of protein targeting to membrane"/>
    <property type="evidence" value="ECO:0007669"/>
    <property type="project" value="TreeGrafter"/>
</dbReference>
<dbReference type="AlphaFoldDB" id="A0A502CAR4"/>
<dbReference type="EMBL" id="RCZO01000003">
    <property type="protein sequence ID" value="TPG10267.1"/>
    <property type="molecule type" value="Genomic_DNA"/>
</dbReference>
<dbReference type="InterPro" id="IPR008023">
    <property type="entry name" value="DUF748"/>
</dbReference>
<dbReference type="Pfam" id="PF05359">
    <property type="entry name" value="DUF748"/>
    <property type="match status" value="2"/>
</dbReference>
<proteinExistence type="predicted"/>
<dbReference type="PANTHER" id="PTHR30441">
    <property type="entry name" value="DUF748 DOMAIN-CONTAINING PROTEIN"/>
    <property type="match status" value="1"/>
</dbReference>
<feature type="transmembrane region" description="Helical" evidence="2">
    <location>
        <begin position="32"/>
        <end position="55"/>
    </location>
</feature>
<accession>A0A502CAR4</accession>
<feature type="region of interest" description="Disordered" evidence="1">
    <location>
        <begin position="1188"/>
        <end position="1216"/>
    </location>
</feature>
<evidence type="ECO:0000256" key="1">
    <source>
        <dbReference type="SAM" id="MobiDB-lite"/>
    </source>
</evidence>
<dbReference type="PANTHER" id="PTHR30441:SF8">
    <property type="entry name" value="DUF748 DOMAIN-CONTAINING PROTEIN"/>
    <property type="match status" value="1"/>
</dbReference>